<evidence type="ECO:0000313" key="2">
    <source>
        <dbReference type="EMBL" id="EER17015.1"/>
    </source>
</evidence>
<dbReference type="OMA" id="NPGNAKS"/>
<name>C5KES8_PERM5</name>
<feature type="compositionally biased region" description="Polar residues" evidence="1">
    <location>
        <begin position="99"/>
        <end position="114"/>
    </location>
</feature>
<sequence>MQMLRLVDYLVWASTTFTASEDLGSLESVVRVIGLDANAVEELCRAGAAQRPDMVNQSLSRVVTRLRAVKCRSSGMRLAVTELRSHLLSIQNDGVFRRSQPSTAPLPSWNNPGNAKSPLMSGSLRSSLG</sequence>
<dbReference type="Proteomes" id="UP000007800">
    <property type="component" value="Unassembled WGS sequence"/>
</dbReference>
<keyword evidence="3" id="KW-1185">Reference proteome</keyword>
<proteinExistence type="predicted"/>
<dbReference type="GeneID" id="9053080"/>
<dbReference type="EMBL" id="GG672481">
    <property type="protein sequence ID" value="EER17015.1"/>
    <property type="molecule type" value="Genomic_DNA"/>
</dbReference>
<organism evidence="3">
    <name type="scientific">Perkinsus marinus (strain ATCC 50983 / TXsc)</name>
    <dbReference type="NCBI Taxonomy" id="423536"/>
    <lineage>
        <taxon>Eukaryota</taxon>
        <taxon>Sar</taxon>
        <taxon>Alveolata</taxon>
        <taxon>Perkinsozoa</taxon>
        <taxon>Perkinsea</taxon>
        <taxon>Perkinsida</taxon>
        <taxon>Perkinsidae</taxon>
        <taxon>Perkinsus</taxon>
    </lineage>
</organism>
<accession>C5KES8</accession>
<feature type="region of interest" description="Disordered" evidence="1">
    <location>
        <begin position="98"/>
        <end position="129"/>
    </location>
</feature>
<dbReference type="AlphaFoldDB" id="C5KES8"/>
<protein>
    <submittedName>
        <fullName evidence="2">Uncharacterized protein</fullName>
    </submittedName>
</protein>
<reference evidence="2 3" key="1">
    <citation type="submission" date="2008-07" db="EMBL/GenBank/DDBJ databases">
        <authorList>
            <person name="El-Sayed N."/>
            <person name="Caler E."/>
            <person name="Inman J."/>
            <person name="Amedeo P."/>
            <person name="Hass B."/>
            <person name="Wortman J."/>
        </authorList>
    </citation>
    <scope>NUCLEOTIDE SEQUENCE [LARGE SCALE GENOMIC DNA]</scope>
    <source>
        <strain evidence="3">ATCC 50983 / TXsc</strain>
    </source>
</reference>
<evidence type="ECO:0000313" key="3">
    <source>
        <dbReference type="Proteomes" id="UP000007800"/>
    </source>
</evidence>
<evidence type="ECO:0000256" key="1">
    <source>
        <dbReference type="SAM" id="MobiDB-lite"/>
    </source>
</evidence>
<gene>
    <name evidence="2" type="ORF">Pmar_PMAR008845</name>
</gene>
<dbReference type="RefSeq" id="XP_002785219.1">
    <property type="nucleotide sequence ID" value="XM_002785173.1"/>
</dbReference>
<dbReference type="InParanoid" id="C5KES8"/>